<dbReference type="AlphaFoldDB" id="A0AA88L8T5"/>
<accession>A0AA88L8T5</accession>
<dbReference type="Proteomes" id="UP001187531">
    <property type="component" value="Unassembled WGS sequence"/>
</dbReference>
<reference evidence="1" key="1">
    <citation type="submission" date="2023-07" db="EMBL/GenBank/DDBJ databases">
        <title>Chromosome-level genome assembly of Artemia franciscana.</title>
        <authorList>
            <person name="Jo E."/>
        </authorList>
    </citation>
    <scope>NUCLEOTIDE SEQUENCE</scope>
    <source>
        <tissue evidence="1">Whole body</tissue>
    </source>
</reference>
<protein>
    <submittedName>
        <fullName evidence="1">Uncharacterized protein</fullName>
    </submittedName>
</protein>
<dbReference type="EMBL" id="JAVRJZ010000015">
    <property type="protein sequence ID" value="KAK2712440.1"/>
    <property type="molecule type" value="Genomic_DNA"/>
</dbReference>
<evidence type="ECO:0000313" key="1">
    <source>
        <dbReference type="EMBL" id="KAK2712440.1"/>
    </source>
</evidence>
<name>A0AA88L8T5_ARTSF</name>
<gene>
    <name evidence="1" type="ORF">QYM36_011209</name>
</gene>
<proteinExistence type="predicted"/>
<comment type="caution">
    <text evidence="1">The sequence shown here is derived from an EMBL/GenBank/DDBJ whole genome shotgun (WGS) entry which is preliminary data.</text>
</comment>
<sequence>MERNFDMVNDKLTALDVRVSKSEVSQLEQCSEVTSLDTKTAFLTNENTSLKSQITVLVDEAKTQSQTILDLSDRASKLENDQMDKNIIVWNAAYEKKRCH</sequence>
<evidence type="ECO:0000313" key="2">
    <source>
        <dbReference type="Proteomes" id="UP001187531"/>
    </source>
</evidence>
<keyword evidence="2" id="KW-1185">Reference proteome</keyword>
<organism evidence="1 2">
    <name type="scientific">Artemia franciscana</name>
    <name type="common">Brine shrimp</name>
    <name type="synonym">Artemia sanfranciscana</name>
    <dbReference type="NCBI Taxonomy" id="6661"/>
    <lineage>
        <taxon>Eukaryota</taxon>
        <taxon>Metazoa</taxon>
        <taxon>Ecdysozoa</taxon>
        <taxon>Arthropoda</taxon>
        <taxon>Crustacea</taxon>
        <taxon>Branchiopoda</taxon>
        <taxon>Anostraca</taxon>
        <taxon>Artemiidae</taxon>
        <taxon>Artemia</taxon>
    </lineage>
</organism>